<dbReference type="InterPro" id="IPR004453">
    <property type="entry name" value="QueG"/>
</dbReference>
<comment type="subcellular location">
    <subcellularLocation>
        <location evidence="9">Cytoplasm</location>
    </subcellularLocation>
</comment>
<feature type="binding site" evidence="9">
    <location>
        <position position="229"/>
    </location>
    <ligand>
        <name>[4Fe-4S] cluster</name>
        <dbReference type="ChEBI" id="CHEBI:49883"/>
        <label>1</label>
    </ligand>
</feature>
<keyword evidence="4 9" id="KW-0479">Metal-binding</keyword>
<feature type="binding site" evidence="9">
    <location>
        <position position="169"/>
    </location>
    <ligand>
        <name>cob(II)alamin</name>
        <dbReference type="ChEBI" id="CHEBI:16304"/>
    </ligand>
</feature>
<comment type="cofactor">
    <cofactor evidence="9">
        <name>[4Fe-4S] cluster</name>
        <dbReference type="ChEBI" id="CHEBI:49883"/>
    </cofactor>
    <text evidence="9">Binds 2 [4Fe-4S] clusters per monomer.</text>
</comment>
<comment type="pathway">
    <text evidence="9">tRNA modification; tRNA-queuosine biosynthesis.</text>
</comment>
<comment type="caution">
    <text evidence="9">Lacks conserved residue(s) required for the propagation of feature annotation.</text>
</comment>
<keyword evidence="6 9" id="KW-0560">Oxidoreductase</keyword>
<evidence type="ECO:0000256" key="7">
    <source>
        <dbReference type="ARBA" id="ARBA00023004"/>
    </source>
</evidence>
<dbReference type="Proteomes" id="UP000255279">
    <property type="component" value="Unassembled WGS sequence"/>
</dbReference>
<dbReference type="GO" id="GO:0046872">
    <property type="term" value="F:metal ion binding"/>
    <property type="evidence" value="ECO:0007669"/>
    <property type="project" value="UniProtKB-KW"/>
</dbReference>
<keyword evidence="3 9" id="KW-0819">tRNA processing</keyword>
<dbReference type="Pfam" id="PF08331">
    <property type="entry name" value="QueG_DUF1730"/>
    <property type="match status" value="1"/>
</dbReference>
<dbReference type="EMBL" id="MUXU01000054">
    <property type="protein sequence ID" value="OOR88277.1"/>
    <property type="molecule type" value="Genomic_DNA"/>
</dbReference>
<organism evidence="12 14">
    <name type="scientific">Moraxella caviae</name>
    <dbReference type="NCBI Taxonomy" id="34060"/>
    <lineage>
        <taxon>Bacteria</taxon>
        <taxon>Pseudomonadati</taxon>
        <taxon>Pseudomonadota</taxon>
        <taxon>Gammaproteobacteria</taxon>
        <taxon>Moraxellales</taxon>
        <taxon>Moraxellaceae</taxon>
        <taxon>Moraxella</taxon>
    </lineage>
</organism>
<feature type="binding site" evidence="9">
    <location>
        <position position="204"/>
    </location>
    <ligand>
        <name>cob(II)alamin</name>
        <dbReference type="ChEBI" id="CHEBI:16304"/>
    </ligand>
</feature>
<feature type="domain" description="4Fe-4S ferredoxin-type" evidence="11">
    <location>
        <begin position="214"/>
        <end position="246"/>
    </location>
</feature>
<reference evidence="12 14" key="1">
    <citation type="submission" date="2017-02" db="EMBL/GenBank/DDBJ databases">
        <title>Draft genome sequence of Moraxella caviae CCUG 355 type strain.</title>
        <authorList>
            <person name="Engstrom-Jakobsson H."/>
            <person name="Salva-Serra F."/>
            <person name="Thorell K."/>
            <person name="Gonzales-Siles L."/>
            <person name="Karlsson R."/>
            <person name="Boulund F."/>
            <person name="Engstrand L."/>
            <person name="Moore E."/>
        </authorList>
    </citation>
    <scope>NUCLEOTIDE SEQUENCE [LARGE SCALE GENOMIC DNA]</scope>
    <source>
        <strain evidence="12 14">CCUG 355</strain>
    </source>
</reference>
<dbReference type="Pfam" id="PF13484">
    <property type="entry name" value="Fer4_16"/>
    <property type="match status" value="1"/>
</dbReference>
<evidence type="ECO:0000256" key="6">
    <source>
        <dbReference type="ARBA" id="ARBA00023002"/>
    </source>
</evidence>
<evidence type="ECO:0000256" key="4">
    <source>
        <dbReference type="ARBA" id="ARBA00022723"/>
    </source>
</evidence>
<keyword evidence="9" id="KW-0170">Cobalt</keyword>
<comment type="catalytic activity">
    <reaction evidence="9">
        <text>epoxyqueuosine(34) in tRNA + AH2 = queuosine(34) in tRNA + A + H2O</text>
        <dbReference type="Rhea" id="RHEA:32159"/>
        <dbReference type="Rhea" id="RHEA-COMP:18571"/>
        <dbReference type="Rhea" id="RHEA-COMP:18582"/>
        <dbReference type="ChEBI" id="CHEBI:13193"/>
        <dbReference type="ChEBI" id="CHEBI:15377"/>
        <dbReference type="ChEBI" id="CHEBI:17499"/>
        <dbReference type="ChEBI" id="CHEBI:194431"/>
        <dbReference type="ChEBI" id="CHEBI:194443"/>
        <dbReference type="EC" id="1.17.99.6"/>
    </reaction>
</comment>
<dbReference type="Gene3D" id="3.30.70.20">
    <property type="match status" value="1"/>
</dbReference>
<feature type="binding site" evidence="9">
    <location>
        <position position="252"/>
    </location>
    <ligand>
        <name>[4Fe-4S] cluster</name>
        <dbReference type="ChEBI" id="CHEBI:49883"/>
        <label>2</label>
    </ligand>
</feature>
<dbReference type="STRING" id="34060.B0181_08535"/>
<feature type="binding site" evidence="9">
    <location>
        <position position="226"/>
    </location>
    <ligand>
        <name>[4Fe-4S] cluster</name>
        <dbReference type="ChEBI" id="CHEBI:49883"/>
        <label>1</label>
    </ligand>
</feature>
<comment type="similarity">
    <text evidence="9">Belongs to the QueG family.</text>
</comment>
<dbReference type="EC" id="1.17.99.6" evidence="9"/>
<dbReference type="RefSeq" id="WP_078277085.1">
    <property type="nucleotide sequence ID" value="NZ_MUXU01000054.1"/>
</dbReference>
<keyword evidence="9" id="KW-0846">Cobalamin</keyword>
<dbReference type="GO" id="GO:0031419">
    <property type="term" value="F:cobalamin binding"/>
    <property type="evidence" value="ECO:0007669"/>
    <property type="project" value="UniProtKB-KW"/>
</dbReference>
<comment type="function">
    <text evidence="9">Catalyzes the conversion of epoxyqueuosine (oQ) to queuosine (Q), which is a hypermodified base found in the wobble positions of tRNA(Asp), tRNA(Asn), tRNA(His) and tRNA(Tyr).</text>
</comment>
<protein>
    <recommendedName>
        <fullName evidence="9">Epoxyqueuosine reductase</fullName>
        <ecNumber evidence="9">1.17.99.6</ecNumber>
    </recommendedName>
    <alternativeName>
        <fullName evidence="9">Queuosine biosynthesis protein QueG</fullName>
    </alternativeName>
</protein>
<dbReference type="HAMAP" id="MF_00916">
    <property type="entry name" value="QueG"/>
    <property type="match status" value="1"/>
</dbReference>
<feature type="active site" description="Proton donor" evidence="9">
    <location>
        <position position="169"/>
    </location>
</feature>
<dbReference type="PANTHER" id="PTHR30002:SF4">
    <property type="entry name" value="EPOXYQUEUOSINE REDUCTASE"/>
    <property type="match status" value="1"/>
</dbReference>
<keyword evidence="5 9" id="KW-0671">Queuosine biosynthesis</keyword>
<keyword evidence="8 9" id="KW-0411">Iron-sulfur</keyword>
<feature type="binding site" evidence="9">
    <location>
        <begin position="279"/>
        <end position="280"/>
    </location>
    <ligand>
        <name>cob(II)alamin</name>
        <dbReference type="ChEBI" id="CHEBI:16304"/>
    </ligand>
</feature>
<keyword evidence="7 9" id="KW-0408">Iron</keyword>
<feature type="binding site" evidence="9">
    <location>
        <position position="81"/>
    </location>
    <ligand>
        <name>cob(II)alamin</name>
        <dbReference type="ChEBI" id="CHEBI:16304"/>
    </ligand>
</feature>
<dbReference type="SUPFAM" id="SSF54862">
    <property type="entry name" value="4Fe-4S ferredoxins"/>
    <property type="match status" value="1"/>
</dbReference>
<sequence>MTLAQNTPKQNSTVQNSENPPDKEAVKTWIKEQALALGFSDCGFLSVSHPVFAKEIKRLQAWLDKGYGDCLPFLKENHHLRANPALLVEGAKTIISVRMDYLCDKPAPRCVEDDARPNHAIIARYARGRDYHKTMRQKLKQLAKLIEAKLPEWQHLTDGAPFVFRPFSDSAPIFEKAAAHHAGLGWEGKHTLLIHRQAGSFFNLGELFVSLDLAAPNEDNPAKNLCGSCSACIDVCPTRAIVGARTLNAAACIAYLTIEHDGSIPTEYRKGIGNRIFGCDDCQLICPWNKFAKITQVADYAPRHSLDDISLLQVWAWSEDEFLQKSEGSPLRRTGYLNLLRNTAIALGNAPFSKDIITALQGRIGQNPMLDEHIDWALNEQRQKQLKIDCQMICDE</sequence>
<evidence type="ECO:0000256" key="3">
    <source>
        <dbReference type="ARBA" id="ARBA00022694"/>
    </source>
</evidence>
<evidence type="ECO:0000256" key="10">
    <source>
        <dbReference type="SAM" id="MobiDB-lite"/>
    </source>
</evidence>
<evidence type="ECO:0000256" key="8">
    <source>
        <dbReference type="ARBA" id="ARBA00023014"/>
    </source>
</evidence>
<keyword evidence="2 9" id="KW-0963">Cytoplasm</keyword>
<dbReference type="AlphaFoldDB" id="A0A1S9ZXY6"/>
<feature type="region of interest" description="Disordered" evidence="10">
    <location>
        <begin position="1"/>
        <end position="24"/>
    </location>
</feature>
<dbReference type="GO" id="GO:0005737">
    <property type="term" value="C:cytoplasm"/>
    <property type="evidence" value="ECO:0007669"/>
    <property type="project" value="UniProtKB-SubCell"/>
</dbReference>
<dbReference type="PROSITE" id="PS00198">
    <property type="entry name" value="4FE4S_FER_1"/>
    <property type="match status" value="1"/>
</dbReference>
<proteinExistence type="inferred from homology"/>
<feature type="binding site" evidence="9">
    <location>
        <position position="286"/>
    </location>
    <ligand>
        <name>[4Fe-4S] cluster</name>
        <dbReference type="ChEBI" id="CHEBI:49883"/>
        <label>1</label>
    </ligand>
</feature>
<gene>
    <name evidence="9 13" type="primary">queG</name>
    <name evidence="12" type="ORF">B0181_08535</name>
    <name evidence="13" type="ORF">NCTC10293_01467</name>
</gene>
<evidence type="ECO:0000256" key="9">
    <source>
        <dbReference type="HAMAP-Rule" id="MF_00916"/>
    </source>
</evidence>
<evidence type="ECO:0000313" key="13">
    <source>
        <dbReference type="EMBL" id="STZ13888.1"/>
    </source>
</evidence>
<dbReference type="EMBL" id="UGQE01000004">
    <property type="protein sequence ID" value="STZ13888.1"/>
    <property type="molecule type" value="Genomic_DNA"/>
</dbReference>
<dbReference type="InterPro" id="IPR013542">
    <property type="entry name" value="QueG_DUF1730"/>
</dbReference>
<evidence type="ECO:0000313" key="14">
    <source>
        <dbReference type="Proteomes" id="UP000190435"/>
    </source>
</evidence>
<feature type="compositionally biased region" description="Polar residues" evidence="10">
    <location>
        <begin position="1"/>
        <end position="19"/>
    </location>
</feature>
<evidence type="ECO:0000256" key="1">
    <source>
        <dbReference type="ARBA" id="ARBA00022485"/>
    </source>
</evidence>
<dbReference type="GO" id="GO:0051539">
    <property type="term" value="F:4 iron, 4 sulfur cluster binding"/>
    <property type="evidence" value="ECO:0007669"/>
    <property type="project" value="UniProtKB-KW"/>
</dbReference>
<dbReference type="InterPro" id="IPR017896">
    <property type="entry name" value="4Fe4S_Fe-S-bd"/>
</dbReference>
<keyword evidence="1 9" id="KW-0004">4Fe-4S</keyword>
<feature type="binding site" evidence="9">
    <location>
        <position position="279"/>
    </location>
    <ligand>
        <name>[4Fe-4S] cluster</name>
        <dbReference type="ChEBI" id="CHEBI:49883"/>
        <label>2</label>
    </ligand>
</feature>
<keyword evidence="14" id="KW-1185">Reference proteome</keyword>
<dbReference type="PROSITE" id="PS51379">
    <property type="entry name" value="4FE4S_FER_2"/>
    <property type="match status" value="1"/>
</dbReference>
<dbReference type="GO" id="GO:0052693">
    <property type="term" value="F:epoxyqueuosine reductase activity"/>
    <property type="evidence" value="ECO:0007669"/>
    <property type="project" value="UniProtKB-UniRule"/>
</dbReference>
<feature type="binding site" evidence="9">
    <location>
        <position position="282"/>
    </location>
    <ligand>
        <name>[4Fe-4S] cluster</name>
        <dbReference type="ChEBI" id="CHEBI:49883"/>
        <label>2</label>
    </ligand>
</feature>
<reference evidence="13 15" key="2">
    <citation type="submission" date="2018-06" db="EMBL/GenBank/DDBJ databases">
        <authorList>
            <consortium name="Pathogen Informatics"/>
            <person name="Doyle S."/>
        </authorList>
    </citation>
    <scope>NUCLEOTIDE SEQUENCE [LARGE SCALE GENOMIC DNA]</scope>
    <source>
        <strain evidence="13 15">NCTC10293</strain>
    </source>
</reference>
<dbReference type="NCBIfam" id="TIGR00276">
    <property type="entry name" value="tRNA epoxyqueuosine(34) reductase QueG"/>
    <property type="match status" value="1"/>
</dbReference>
<evidence type="ECO:0000313" key="15">
    <source>
        <dbReference type="Proteomes" id="UP000255279"/>
    </source>
</evidence>
<feature type="binding site" evidence="9">
    <location>
        <position position="193"/>
    </location>
    <ligand>
        <name>cob(II)alamin</name>
        <dbReference type="ChEBI" id="CHEBI:16304"/>
    </ligand>
</feature>
<evidence type="ECO:0000259" key="11">
    <source>
        <dbReference type="PROSITE" id="PS51379"/>
    </source>
</evidence>
<feature type="binding site" evidence="9">
    <location>
        <position position="236"/>
    </location>
    <ligand>
        <name>[4Fe-4S] cluster</name>
        <dbReference type="ChEBI" id="CHEBI:49883"/>
        <label>2</label>
    </ligand>
</feature>
<evidence type="ECO:0000313" key="12">
    <source>
        <dbReference type="EMBL" id="OOR88277.1"/>
    </source>
</evidence>
<dbReference type="InterPro" id="IPR017900">
    <property type="entry name" value="4Fe4S_Fe_S_CS"/>
</dbReference>
<evidence type="ECO:0000256" key="5">
    <source>
        <dbReference type="ARBA" id="ARBA00022785"/>
    </source>
</evidence>
<feature type="binding site" evidence="9">
    <location>
        <position position="232"/>
    </location>
    <ligand>
        <name>[4Fe-4S] cluster</name>
        <dbReference type="ChEBI" id="CHEBI:49883"/>
        <label>1</label>
    </ligand>
</feature>
<dbReference type="Proteomes" id="UP000190435">
    <property type="component" value="Unassembled WGS sequence"/>
</dbReference>
<dbReference type="UniPathway" id="UPA00392"/>
<name>A0A1S9ZXY6_9GAMM</name>
<dbReference type="PANTHER" id="PTHR30002">
    <property type="entry name" value="EPOXYQUEUOSINE REDUCTASE"/>
    <property type="match status" value="1"/>
</dbReference>
<evidence type="ECO:0000256" key="2">
    <source>
        <dbReference type="ARBA" id="ARBA00022490"/>
    </source>
</evidence>
<comment type="subunit">
    <text evidence="9">Monomer.</text>
</comment>
<dbReference type="OrthoDB" id="9784571at2"/>
<comment type="cofactor">
    <cofactor evidence="9">
        <name>cob(II)alamin</name>
        <dbReference type="ChEBI" id="CHEBI:16304"/>
    </cofactor>
</comment>
<accession>A0A1S9ZXY6</accession>
<dbReference type="GO" id="GO:0008616">
    <property type="term" value="P:tRNA queuosine(34) biosynthetic process"/>
    <property type="evidence" value="ECO:0007669"/>
    <property type="project" value="UniProtKB-UniRule"/>
</dbReference>